<evidence type="ECO:0000313" key="1">
    <source>
        <dbReference type="EMBL" id="GAA4238921.1"/>
    </source>
</evidence>
<gene>
    <name evidence="1" type="ORF">GCM10022254_56890</name>
</gene>
<proteinExistence type="predicted"/>
<dbReference type="SUPFAM" id="SSF50475">
    <property type="entry name" value="FMN-binding split barrel"/>
    <property type="match status" value="1"/>
</dbReference>
<dbReference type="Proteomes" id="UP001501710">
    <property type="component" value="Unassembled WGS sequence"/>
</dbReference>
<evidence type="ECO:0000313" key="2">
    <source>
        <dbReference type="Proteomes" id="UP001501710"/>
    </source>
</evidence>
<dbReference type="RefSeq" id="WP_344902600.1">
    <property type="nucleotide sequence ID" value="NZ_BAABAS010000020.1"/>
</dbReference>
<accession>A0ABP8CG88</accession>
<protein>
    <recommendedName>
        <fullName evidence="3">Pyridoxamine 5'-phosphate oxidase</fullName>
    </recommendedName>
</protein>
<reference evidence="2" key="1">
    <citation type="journal article" date="2019" name="Int. J. Syst. Evol. Microbiol.">
        <title>The Global Catalogue of Microorganisms (GCM) 10K type strain sequencing project: providing services to taxonomists for standard genome sequencing and annotation.</title>
        <authorList>
            <consortium name="The Broad Institute Genomics Platform"/>
            <consortium name="The Broad Institute Genome Sequencing Center for Infectious Disease"/>
            <person name="Wu L."/>
            <person name="Ma J."/>
        </authorList>
    </citation>
    <scope>NUCLEOTIDE SEQUENCE [LARGE SCALE GENOMIC DNA]</scope>
    <source>
        <strain evidence="2">JCM 17440</strain>
    </source>
</reference>
<organism evidence="1 2">
    <name type="scientific">Actinomadura meridiana</name>
    <dbReference type="NCBI Taxonomy" id="559626"/>
    <lineage>
        <taxon>Bacteria</taxon>
        <taxon>Bacillati</taxon>
        <taxon>Actinomycetota</taxon>
        <taxon>Actinomycetes</taxon>
        <taxon>Streptosporangiales</taxon>
        <taxon>Thermomonosporaceae</taxon>
        <taxon>Actinomadura</taxon>
    </lineage>
</organism>
<name>A0ABP8CG88_9ACTN</name>
<comment type="caution">
    <text evidence="1">The sequence shown here is derived from an EMBL/GenBank/DDBJ whole genome shotgun (WGS) entry which is preliminary data.</text>
</comment>
<dbReference type="InterPro" id="IPR012349">
    <property type="entry name" value="Split_barrel_FMN-bd"/>
</dbReference>
<sequence>MEFDAKVAEVLSSTRVLEFTTLTPAGGVSTRPMAGVWFGERGEIVLTTPAAYSRKVLDIRRDGRVALLYSDPAGSGLTGMPVVLIQGRATAPEVVLPPQDLERYWRGVLDARPPWADATDDPFYRSAMGWFYTRLPIVVTPLRVDVLEPAVTGGDWQPPPPDGASMNERISDALTRYPTAVFAARDRHGAPCSTRATVSWTDAGTLRLRPARPFAGTSGPADLLWHRHDGHAGDLASLLVTGEAAEIRGEWMLTPARVPRPAGHREPPSYQEWLEDGQTRSQAYLSERGITPPNIDWDALTSYKAP</sequence>
<dbReference type="EMBL" id="BAABAS010000020">
    <property type="protein sequence ID" value="GAA4238921.1"/>
    <property type="molecule type" value="Genomic_DNA"/>
</dbReference>
<evidence type="ECO:0008006" key="3">
    <source>
        <dbReference type="Google" id="ProtNLM"/>
    </source>
</evidence>
<keyword evidence="2" id="KW-1185">Reference proteome</keyword>
<dbReference type="Gene3D" id="2.30.110.10">
    <property type="entry name" value="Electron Transport, Fmn-binding Protein, Chain A"/>
    <property type="match status" value="1"/>
</dbReference>